<proteinExistence type="predicted"/>
<evidence type="ECO:0000313" key="2">
    <source>
        <dbReference type="EMBL" id="SDF94074.1"/>
    </source>
</evidence>
<dbReference type="SUPFAM" id="SSF53474">
    <property type="entry name" value="alpha/beta-Hydrolases"/>
    <property type="match status" value="1"/>
</dbReference>
<reference evidence="3" key="1">
    <citation type="submission" date="2016-10" db="EMBL/GenBank/DDBJ databases">
        <authorList>
            <person name="Varghese N."/>
            <person name="Submissions S."/>
        </authorList>
    </citation>
    <scope>NUCLEOTIDE SEQUENCE [LARGE SCALE GENOMIC DNA]</scope>
    <source>
        <strain evidence="3">DSM 44526</strain>
    </source>
</reference>
<dbReference type="RefSeq" id="WP_131801415.1">
    <property type="nucleotide sequence ID" value="NZ_FNCF01000002.1"/>
</dbReference>
<dbReference type="Pfam" id="PF12697">
    <property type="entry name" value="Abhydrolase_6"/>
    <property type="match status" value="1"/>
</dbReference>
<dbReference type="AlphaFoldDB" id="A0A1G7Q6E8"/>
<gene>
    <name evidence="2" type="ORF">SAMN05660324_1372</name>
</gene>
<dbReference type="InterPro" id="IPR000073">
    <property type="entry name" value="AB_hydrolase_1"/>
</dbReference>
<dbReference type="PANTHER" id="PTHR43798:SF33">
    <property type="entry name" value="HYDROLASE, PUTATIVE (AFU_ORTHOLOGUE AFUA_2G14860)-RELATED"/>
    <property type="match status" value="1"/>
</dbReference>
<feature type="domain" description="AB hydrolase-1" evidence="1">
    <location>
        <begin position="52"/>
        <end position="279"/>
    </location>
</feature>
<dbReference type="EMBL" id="FNCF01000002">
    <property type="protein sequence ID" value="SDF94074.1"/>
    <property type="molecule type" value="Genomic_DNA"/>
</dbReference>
<dbReference type="OrthoDB" id="63519at2"/>
<dbReference type="Gene3D" id="3.40.50.1820">
    <property type="entry name" value="alpha/beta hydrolase"/>
    <property type="match status" value="1"/>
</dbReference>
<organism evidence="2 3">
    <name type="scientific">Klenkia brasiliensis</name>
    <dbReference type="NCBI Taxonomy" id="333142"/>
    <lineage>
        <taxon>Bacteria</taxon>
        <taxon>Bacillati</taxon>
        <taxon>Actinomycetota</taxon>
        <taxon>Actinomycetes</taxon>
        <taxon>Geodermatophilales</taxon>
        <taxon>Geodermatophilaceae</taxon>
        <taxon>Klenkia</taxon>
    </lineage>
</organism>
<sequence>MPATPERTDPEREHLAAAAHSFGVPVDGFTITRVTAGSGLSALRYGTGRPGVVLLHGGGQNAHTWDITVAAAGLAGVAVDLPGHGRSPWTADHDHSPRRLAPAVRRAVTELAPGCRVLVGMSLGGMVALDLAASLPDLRALVLVDVSPGSTVPPGSTVGAAQRLARAPLDDLVEQVHRLSPERDPAPLRHSIWHATRDAGDGDRAWTADPGARVGSFEDLWPELEQLAPLLHLVLAAHGSFVPPGDLERLRRLVPAVRVHRLPGTTHSVQSTRPRALAEVLVQVAAAAGLAPGATA</sequence>
<name>A0A1G7Q6E8_9ACTN</name>
<dbReference type="InterPro" id="IPR050266">
    <property type="entry name" value="AB_hydrolase_sf"/>
</dbReference>
<evidence type="ECO:0000259" key="1">
    <source>
        <dbReference type="Pfam" id="PF12697"/>
    </source>
</evidence>
<keyword evidence="3" id="KW-1185">Reference proteome</keyword>
<dbReference type="GO" id="GO:0003824">
    <property type="term" value="F:catalytic activity"/>
    <property type="evidence" value="ECO:0007669"/>
    <property type="project" value="UniProtKB-ARBA"/>
</dbReference>
<accession>A0A1G7Q6E8</accession>
<dbReference type="Proteomes" id="UP000198863">
    <property type="component" value="Unassembled WGS sequence"/>
</dbReference>
<protein>
    <submittedName>
        <fullName evidence="2">Pimeloyl-ACP methyl ester carboxylesterase</fullName>
    </submittedName>
</protein>
<dbReference type="InterPro" id="IPR029058">
    <property type="entry name" value="AB_hydrolase_fold"/>
</dbReference>
<evidence type="ECO:0000313" key="3">
    <source>
        <dbReference type="Proteomes" id="UP000198863"/>
    </source>
</evidence>
<dbReference type="PANTHER" id="PTHR43798">
    <property type="entry name" value="MONOACYLGLYCEROL LIPASE"/>
    <property type="match status" value="1"/>
</dbReference>
<dbReference type="GO" id="GO:0016020">
    <property type="term" value="C:membrane"/>
    <property type="evidence" value="ECO:0007669"/>
    <property type="project" value="TreeGrafter"/>
</dbReference>